<accession>A0ACD5U7U1</accession>
<reference evidence="1" key="1">
    <citation type="submission" date="2021-05" db="EMBL/GenBank/DDBJ databases">
        <authorList>
            <person name="Scholz U."/>
            <person name="Mascher M."/>
            <person name="Fiebig A."/>
        </authorList>
    </citation>
    <scope>NUCLEOTIDE SEQUENCE [LARGE SCALE GENOMIC DNA]</scope>
</reference>
<organism evidence="1 2">
    <name type="scientific">Avena sativa</name>
    <name type="common">Oat</name>
    <dbReference type="NCBI Taxonomy" id="4498"/>
    <lineage>
        <taxon>Eukaryota</taxon>
        <taxon>Viridiplantae</taxon>
        <taxon>Streptophyta</taxon>
        <taxon>Embryophyta</taxon>
        <taxon>Tracheophyta</taxon>
        <taxon>Spermatophyta</taxon>
        <taxon>Magnoliopsida</taxon>
        <taxon>Liliopsida</taxon>
        <taxon>Poales</taxon>
        <taxon>Poaceae</taxon>
        <taxon>BOP clade</taxon>
        <taxon>Pooideae</taxon>
        <taxon>Poodae</taxon>
        <taxon>Poeae</taxon>
        <taxon>Poeae Chloroplast Group 1 (Aveneae type)</taxon>
        <taxon>Aveninae</taxon>
        <taxon>Avena</taxon>
    </lineage>
</organism>
<keyword evidence="2" id="KW-1185">Reference proteome</keyword>
<proteinExistence type="predicted"/>
<sequence length="415" mass="48105">MLHEKPVQYGPLGDDGDGADSAWKGEKRRRNLPPSPSSDAPPGTAQDPISHDAADMEGIIQVGQYHSLPRPDLEQQQELWGPELDISPEDCAKYNKCLAPDIPPIYTRSEMTLKDSEDLELRLARYRIAYYKSIADPELACKLKDPEDYSAEELLDERYFLHLESHGCFEGCFHPDDTWVAEFDDYQRLLVYNGLPDSSDTTYIYWEDYHAYYRKYEVDEDYVNFYGELSSKVQWLKCYLHLEPNSQKWLEFGNIAARQALRIASRFTNLSSNLVGMAFDEYIAEMRDDKVLELSSLFYFEVWKLEPLKKGSLKDAVQEAYEMPKFGLNFEGNGAERKAKAISLYEQKFRFLTREGGITASTEEGKAFDLFRKIVFKKFKRKNMAMYAQKKLEIAKLMKLKPSQDRGSEMRKDEN</sequence>
<name>A0ACD5U7U1_AVESA</name>
<dbReference type="EnsemblPlants" id="AVESA.00010b.r2.2AG0197220.1">
    <property type="protein sequence ID" value="AVESA.00010b.r2.2AG0197220.1.CDS"/>
    <property type="gene ID" value="AVESA.00010b.r2.2AG0197220"/>
</dbReference>
<evidence type="ECO:0000313" key="2">
    <source>
        <dbReference type="Proteomes" id="UP001732700"/>
    </source>
</evidence>
<protein>
    <submittedName>
        <fullName evidence="1">Uncharacterized protein</fullName>
    </submittedName>
</protein>
<reference evidence="1" key="2">
    <citation type="submission" date="2025-09" db="UniProtKB">
        <authorList>
            <consortium name="EnsemblPlants"/>
        </authorList>
    </citation>
    <scope>IDENTIFICATION</scope>
</reference>
<evidence type="ECO:0000313" key="1">
    <source>
        <dbReference type="EnsemblPlants" id="AVESA.00010b.r2.2AG0197220.1.CDS"/>
    </source>
</evidence>
<dbReference type="Proteomes" id="UP001732700">
    <property type="component" value="Chromosome 2A"/>
</dbReference>